<comment type="similarity">
    <text evidence="1">Belongs to the AHA1 family.</text>
</comment>
<feature type="domain" description="Activator of Hsp90 ATPase homologue 1/2-like C-terminal" evidence="2">
    <location>
        <begin position="21"/>
        <end position="126"/>
    </location>
</feature>
<dbReference type="SUPFAM" id="SSF55961">
    <property type="entry name" value="Bet v1-like"/>
    <property type="match status" value="1"/>
</dbReference>
<evidence type="ECO:0000313" key="3">
    <source>
        <dbReference type="EMBL" id="CAH1209130.1"/>
    </source>
</evidence>
<accession>A0ABN8GJ53</accession>
<name>A0ABN8GJ53_9BACL</name>
<evidence type="ECO:0000256" key="1">
    <source>
        <dbReference type="ARBA" id="ARBA00006817"/>
    </source>
</evidence>
<keyword evidence="4" id="KW-1185">Reference proteome</keyword>
<evidence type="ECO:0000313" key="4">
    <source>
        <dbReference type="Proteomes" id="UP000838686"/>
    </source>
</evidence>
<comment type="caution">
    <text evidence="3">The sequence shown here is derived from an EMBL/GenBank/DDBJ whole genome shotgun (WGS) entry which is preliminary data.</text>
</comment>
<dbReference type="InterPro" id="IPR023393">
    <property type="entry name" value="START-like_dom_sf"/>
</dbReference>
<dbReference type="Pfam" id="PF08327">
    <property type="entry name" value="AHSA1"/>
    <property type="match status" value="1"/>
</dbReference>
<proteinExistence type="inferred from homology"/>
<sequence>MDHQSSNSQLPDIVQKAQLHAPIQKVWAAVATSEGLASWFMPNDMEPVLGREFHLEAGPFGRPQCKITEVEPTERLSFNWGKDWTLTFEVMEQGGGTAFTLIHSGWVSGGATEFGQAHSEVAKGWPADGQVS</sequence>
<gene>
    <name evidence="3" type="ORF">PAECIP111893_02988</name>
</gene>
<dbReference type="EMBL" id="CAKMMF010000015">
    <property type="protein sequence ID" value="CAH1209130.1"/>
    <property type="molecule type" value="Genomic_DNA"/>
</dbReference>
<dbReference type="CDD" id="cd07814">
    <property type="entry name" value="SRPBCC_CalC_Aha1-like"/>
    <property type="match status" value="1"/>
</dbReference>
<protein>
    <recommendedName>
        <fullName evidence="2">Activator of Hsp90 ATPase homologue 1/2-like C-terminal domain-containing protein</fullName>
    </recommendedName>
</protein>
<evidence type="ECO:0000259" key="2">
    <source>
        <dbReference type="Pfam" id="PF08327"/>
    </source>
</evidence>
<dbReference type="Proteomes" id="UP000838686">
    <property type="component" value="Unassembled WGS sequence"/>
</dbReference>
<dbReference type="Gene3D" id="3.30.530.20">
    <property type="match status" value="1"/>
</dbReference>
<dbReference type="InterPro" id="IPR013538">
    <property type="entry name" value="ASHA1/2-like_C"/>
</dbReference>
<organism evidence="3 4">
    <name type="scientific">Paenibacillus plantiphilus</name>
    <dbReference type="NCBI Taxonomy" id="2905650"/>
    <lineage>
        <taxon>Bacteria</taxon>
        <taxon>Bacillati</taxon>
        <taxon>Bacillota</taxon>
        <taxon>Bacilli</taxon>
        <taxon>Bacillales</taxon>
        <taxon>Paenibacillaceae</taxon>
        <taxon>Paenibacillus</taxon>
    </lineage>
</organism>
<reference evidence="3" key="1">
    <citation type="submission" date="2022-01" db="EMBL/GenBank/DDBJ databases">
        <authorList>
            <person name="Criscuolo A."/>
        </authorList>
    </citation>
    <scope>NUCLEOTIDE SEQUENCE</scope>
    <source>
        <strain evidence="3">CIP111893</strain>
    </source>
</reference>